<comment type="caution">
    <text evidence="2">The sequence shown here is derived from an EMBL/GenBank/DDBJ whole genome shotgun (WGS) entry which is preliminary data.</text>
</comment>
<evidence type="ECO:0000313" key="2">
    <source>
        <dbReference type="EMBL" id="MFC6890577.1"/>
    </source>
</evidence>
<keyword evidence="1" id="KW-1133">Transmembrane helix</keyword>
<dbReference type="RefSeq" id="WP_379770676.1">
    <property type="nucleotide sequence ID" value="NZ_JBHSXI010000023.1"/>
</dbReference>
<organism evidence="2 3">
    <name type="scientific">Halorubrum trueperi</name>
    <dbReference type="NCBI Taxonomy" id="2004704"/>
    <lineage>
        <taxon>Archaea</taxon>
        <taxon>Methanobacteriati</taxon>
        <taxon>Methanobacteriota</taxon>
        <taxon>Stenosarchaea group</taxon>
        <taxon>Halobacteria</taxon>
        <taxon>Halobacteriales</taxon>
        <taxon>Haloferacaceae</taxon>
        <taxon>Halorubrum</taxon>
    </lineage>
</organism>
<feature type="transmembrane region" description="Helical" evidence="1">
    <location>
        <begin position="47"/>
        <end position="67"/>
    </location>
</feature>
<protein>
    <submittedName>
        <fullName evidence="2">Uncharacterized protein</fullName>
    </submittedName>
</protein>
<keyword evidence="1" id="KW-0812">Transmembrane</keyword>
<keyword evidence="3" id="KW-1185">Reference proteome</keyword>
<proteinExistence type="predicted"/>
<dbReference type="AlphaFoldDB" id="A0ABD5UTB8"/>
<dbReference type="Proteomes" id="UP001596333">
    <property type="component" value="Unassembled WGS sequence"/>
</dbReference>
<accession>A0ABD5UTB8</accession>
<gene>
    <name evidence="2" type="ORF">ACFQEY_16425</name>
</gene>
<reference evidence="2 3" key="1">
    <citation type="journal article" date="2019" name="Int. J. Syst. Evol. Microbiol.">
        <title>The Global Catalogue of Microorganisms (GCM) 10K type strain sequencing project: providing services to taxonomists for standard genome sequencing and annotation.</title>
        <authorList>
            <consortium name="The Broad Institute Genomics Platform"/>
            <consortium name="The Broad Institute Genome Sequencing Center for Infectious Disease"/>
            <person name="Wu L."/>
            <person name="Ma J."/>
        </authorList>
    </citation>
    <scope>NUCLEOTIDE SEQUENCE [LARGE SCALE GENOMIC DNA]</scope>
    <source>
        <strain evidence="2 3">Y73</strain>
    </source>
</reference>
<evidence type="ECO:0000313" key="3">
    <source>
        <dbReference type="Proteomes" id="UP001596333"/>
    </source>
</evidence>
<sequence>MGVGLVSVISGIVESFGIYYTLSHVLFMSTLFSLVAFQIIQSPTPRVLSVILVLPIGLFQLWLLQIVYASLPVPRIIFGIDVMDFPIAIYVLIFVGGFLGEVSNGILRGYES</sequence>
<dbReference type="EMBL" id="JBHSXI010000023">
    <property type="protein sequence ID" value="MFC6890577.1"/>
    <property type="molecule type" value="Genomic_DNA"/>
</dbReference>
<evidence type="ECO:0000256" key="1">
    <source>
        <dbReference type="SAM" id="Phobius"/>
    </source>
</evidence>
<keyword evidence="1" id="KW-0472">Membrane</keyword>
<feature type="transmembrane region" description="Helical" evidence="1">
    <location>
        <begin position="18"/>
        <end position="40"/>
    </location>
</feature>
<feature type="transmembrane region" description="Helical" evidence="1">
    <location>
        <begin position="87"/>
        <end position="107"/>
    </location>
</feature>
<name>A0ABD5UTB8_9EURY</name>